<dbReference type="EMBL" id="JASVEJ010000040">
    <property type="protein sequence ID" value="MDL5057888.1"/>
    <property type="molecule type" value="Genomic_DNA"/>
</dbReference>
<evidence type="ECO:0000256" key="4">
    <source>
        <dbReference type="ARBA" id="ARBA00023172"/>
    </source>
</evidence>
<organism evidence="8 9">
    <name type="scientific">Geitlerinema calcuttense NRMC-F 0142</name>
    <dbReference type="NCBI Taxonomy" id="2922238"/>
    <lineage>
        <taxon>Bacteria</taxon>
        <taxon>Bacillati</taxon>
        <taxon>Cyanobacteriota</taxon>
        <taxon>Cyanophyceae</taxon>
        <taxon>Geitlerinematales</taxon>
        <taxon>Geitlerinemataceae</taxon>
        <taxon>Geitlerinema</taxon>
    </lineage>
</organism>
<gene>
    <name evidence="8" type="primary">recO</name>
    <name evidence="8" type="ORF">QQ055_10555</name>
</gene>
<keyword evidence="3" id="KW-0227">DNA damage</keyword>
<dbReference type="PANTHER" id="PTHR33991:SF1">
    <property type="entry name" value="DNA REPAIR PROTEIN RECO"/>
    <property type="match status" value="1"/>
</dbReference>
<evidence type="ECO:0000313" key="8">
    <source>
        <dbReference type="EMBL" id="MDL5057888.1"/>
    </source>
</evidence>
<dbReference type="Pfam" id="PF02565">
    <property type="entry name" value="RecO_C"/>
    <property type="match status" value="1"/>
</dbReference>
<dbReference type="Gene3D" id="1.20.1440.120">
    <property type="entry name" value="Recombination protein O, C-terminal domain"/>
    <property type="match status" value="1"/>
</dbReference>
<dbReference type="Proteomes" id="UP001230986">
    <property type="component" value="Unassembled WGS sequence"/>
</dbReference>
<dbReference type="InterPro" id="IPR037278">
    <property type="entry name" value="ARFGAP/RecO"/>
</dbReference>
<reference evidence="8 9" key="1">
    <citation type="submission" date="2023-06" db="EMBL/GenBank/DDBJ databases">
        <title>Whole genome sequence of Oscillatoria calcuttensis NRMC-F 0142.</title>
        <authorList>
            <person name="Shakena Fathima T."/>
            <person name="Muralitharan G."/>
            <person name="Thajuddin N."/>
        </authorList>
    </citation>
    <scope>NUCLEOTIDE SEQUENCE [LARGE SCALE GENOMIC DNA]</scope>
    <source>
        <strain evidence="8 9">NRMC-F 0142</strain>
    </source>
</reference>
<dbReference type="SUPFAM" id="SSF57863">
    <property type="entry name" value="ArfGap/RecO-like zinc finger"/>
    <property type="match status" value="1"/>
</dbReference>
<evidence type="ECO:0000313" key="9">
    <source>
        <dbReference type="Proteomes" id="UP001230986"/>
    </source>
</evidence>
<dbReference type="SUPFAM" id="SSF50249">
    <property type="entry name" value="Nucleic acid-binding proteins"/>
    <property type="match status" value="1"/>
</dbReference>
<evidence type="ECO:0000256" key="6">
    <source>
        <dbReference type="ARBA" id="ARBA00033409"/>
    </source>
</evidence>
<evidence type="ECO:0000256" key="3">
    <source>
        <dbReference type="ARBA" id="ARBA00022763"/>
    </source>
</evidence>
<evidence type="ECO:0000256" key="5">
    <source>
        <dbReference type="ARBA" id="ARBA00023204"/>
    </source>
</evidence>
<dbReference type="Pfam" id="PF11967">
    <property type="entry name" value="RecO_N"/>
    <property type="match status" value="1"/>
</dbReference>
<keyword evidence="4" id="KW-0233">DNA recombination</keyword>
<dbReference type="Gene3D" id="2.40.50.140">
    <property type="entry name" value="Nucleic acid-binding proteins"/>
    <property type="match status" value="1"/>
</dbReference>
<keyword evidence="9" id="KW-1185">Reference proteome</keyword>
<dbReference type="InterPro" id="IPR012340">
    <property type="entry name" value="NA-bd_OB-fold"/>
</dbReference>
<sequence>MQTRGIIIRKYPLTESSLIIHWMTESHGRLKTAAKGARKPKNKFHGKLDLMDVGTLSWSASRQSDLHALTDFHLENRPAQMAQDLARLEYLGYAVELLETVSEIEIPHPELFAWLSKLHTHLGKKSPDGLLLARMELSLLKALGLQPEPDHHSLDPATIQSLQDWMRGGKLREESITDGQAHSLTRWTGKLIREALHRQPRSRPH</sequence>
<proteinExistence type="inferred from homology"/>
<dbReference type="RefSeq" id="WP_284478261.1">
    <property type="nucleotide sequence ID" value="NZ_JASVEJ010000040.1"/>
</dbReference>
<dbReference type="InterPro" id="IPR003717">
    <property type="entry name" value="RecO"/>
</dbReference>
<accession>A0ABT7M0V6</accession>
<comment type="similarity">
    <text evidence="1">Belongs to the RecO family.</text>
</comment>
<feature type="domain" description="DNA replication/recombination mediator RecO N-terminal" evidence="7">
    <location>
        <begin position="2"/>
        <end position="72"/>
    </location>
</feature>
<comment type="caution">
    <text evidence="8">The sequence shown here is derived from an EMBL/GenBank/DDBJ whole genome shotgun (WGS) entry which is preliminary data.</text>
</comment>
<dbReference type="InterPro" id="IPR022572">
    <property type="entry name" value="DNA_rep/recomb_RecO_N"/>
</dbReference>
<dbReference type="NCBIfam" id="TIGR00613">
    <property type="entry name" value="reco"/>
    <property type="match status" value="1"/>
</dbReference>
<name>A0ABT7M0V6_9CYAN</name>
<protein>
    <recommendedName>
        <fullName evidence="2">DNA repair protein RecO</fullName>
    </recommendedName>
    <alternativeName>
        <fullName evidence="6">Recombination protein O</fullName>
    </alternativeName>
</protein>
<evidence type="ECO:0000256" key="2">
    <source>
        <dbReference type="ARBA" id="ARBA00021310"/>
    </source>
</evidence>
<evidence type="ECO:0000256" key="1">
    <source>
        <dbReference type="ARBA" id="ARBA00007452"/>
    </source>
</evidence>
<evidence type="ECO:0000259" key="7">
    <source>
        <dbReference type="Pfam" id="PF11967"/>
    </source>
</evidence>
<dbReference type="InterPro" id="IPR042242">
    <property type="entry name" value="RecO_C"/>
</dbReference>
<keyword evidence="5" id="KW-0234">DNA repair</keyword>
<dbReference type="PANTHER" id="PTHR33991">
    <property type="entry name" value="DNA REPAIR PROTEIN RECO"/>
    <property type="match status" value="1"/>
</dbReference>